<evidence type="ECO:0000313" key="10">
    <source>
        <dbReference type="Proteomes" id="UP000323646"/>
    </source>
</evidence>
<keyword evidence="4 8" id="KW-0812">Transmembrane</keyword>
<comment type="caution">
    <text evidence="9">The sequence shown here is derived from an EMBL/GenBank/DDBJ whole genome shotgun (WGS) entry which is preliminary data.</text>
</comment>
<dbReference type="GO" id="GO:0042121">
    <property type="term" value="P:alginic acid biosynthetic process"/>
    <property type="evidence" value="ECO:0007669"/>
    <property type="project" value="InterPro"/>
</dbReference>
<dbReference type="GO" id="GO:0016746">
    <property type="term" value="F:acyltransferase activity"/>
    <property type="evidence" value="ECO:0007669"/>
    <property type="project" value="UniProtKB-KW"/>
</dbReference>
<dbReference type="PANTHER" id="PTHR13285">
    <property type="entry name" value="ACYLTRANSFERASE"/>
    <property type="match status" value="1"/>
</dbReference>
<proteinExistence type="inferred from homology"/>
<dbReference type="InterPro" id="IPR028362">
    <property type="entry name" value="AlgI"/>
</dbReference>
<evidence type="ECO:0000256" key="1">
    <source>
        <dbReference type="ARBA" id="ARBA00004651"/>
    </source>
</evidence>
<evidence type="ECO:0000256" key="7">
    <source>
        <dbReference type="PIRNR" id="PIRNR016636"/>
    </source>
</evidence>
<keyword evidence="5 8" id="KW-1133">Transmembrane helix</keyword>
<feature type="transmembrane region" description="Helical" evidence="8">
    <location>
        <begin position="216"/>
        <end position="235"/>
    </location>
</feature>
<evidence type="ECO:0000256" key="4">
    <source>
        <dbReference type="ARBA" id="ARBA00022692"/>
    </source>
</evidence>
<sequence length="457" mass="52045">MVFSSTVFLFLFLPLTLCIYYNPWIKGRRCRNVFLLLVSLLFYAWGEPVFVFLMLLSIGVGYLVGRHLQGTRRKWWLGAGVTFHVGLLFVFKYLTFVLGQLGLLVGRLEGFAIALPIGISFFTFQLLSYLFDVYYGKAVAQRNILNLGLYVALFPQLIAGPIVRYDAIAAEIMGRRENLTDFSEGMMRFIYGLAKKVLIANYMGQLADTVFAMEGSLSVGTAWLGAIAYTLQIYFDFSGYSDMAIGLGRMFGFHFAENFNYPYIARSATEFWRRWHISLGSWFRDYVYIPLGGNRCPKWHWVLNLFAVWALTGIWHGANYTFLVWGLFYFVLLLLEKFTHLPEKLGIFAHVYALVAVMVGWVMFRSANLGAGLHYIGMLFGIGSIGLADEYFWLYFSQTASVLLTGIIFSLPVVPWLKKHGGRFVENIEPVATLGLFLLTLVVTVSASYNPFIYFNF</sequence>
<keyword evidence="7" id="KW-0012">Acyltransferase</keyword>
<evidence type="ECO:0000256" key="6">
    <source>
        <dbReference type="ARBA" id="ARBA00023136"/>
    </source>
</evidence>
<feature type="transmembrane region" description="Helical" evidence="8">
    <location>
        <begin position="42"/>
        <end position="64"/>
    </location>
</feature>
<feature type="transmembrane region" description="Helical" evidence="8">
    <location>
        <begin position="395"/>
        <end position="414"/>
    </location>
</feature>
<dbReference type="AlphaFoldDB" id="A0A5D6VUP1"/>
<feature type="transmembrane region" description="Helical" evidence="8">
    <location>
        <begin position="307"/>
        <end position="335"/>
    </location>
</feature>
<feature type="transmembrane region" description="Helical" evidence="8">
    <location>
        <begin position="143"/>
        <end position="165"/>
    </location>
</feature>
<keyword evidence="6 7" id="KW-0472">Membrane</keyword>
<dbReference type="PIRSF" id="PIRSF500217">
    <property type="entry name" value="AlgI"/>
    <property type="match status" value="1"/>
</dbReference>
<accession>A0A5D6VUP1</accession>
<dbReference type="OrthoDB" id="9805788at2"/>
<feature type="transmembrane region" description="Helical" evidence="8">
    <location>
        <begin position="185"/>
        <end position="204"/>
    </location>
</feature>
<feature type="transmembrane region" description="Helical" evidence="8">
    <location>
        <begin position="370"/>
        <end position="388"/>
    </location>
</feature>
<feature type="transmembrane region" description="Helical" evidence="8">
    <location>
        <begin position="434"/>
        <end position="455"/>
    </location>
</feature>
<evidence type="ECO:0000256" key="2">
    <source>
        <dbReference type="ARBA" id="ARBA00010323"/>
    </source>
</evidence>
<evidence type="ECO:0000256" key="8">
    <source>
        <dbReference type="SAM" id="Phobius"/>
    </source>
</evidence>
<comment type="similarity">
    <text evidence="2 7">Belongs to the membrane-bound acyltransferase family.</text>
</comment>
<dbReference type="Proteomes" id="UP000323646">
    <property type="component" value="Unassembled WGS sequence"/>
</dbReference>
<evidence type="ECO:0000256" key="3">
    <source>
        <dbReference type="ARBA" id="ARBA00022475"/>
    </source>
</evidence>
<evidence type="ECO:0000313" key="9">
    <source>
        <dbReference type="EMBL" id="TYZ19953.1"/>
    </source>
</evidence>
<dbReference type="GO" id="GO:0005886">
    <property type="term" value="C:plasma membrane"/>
    <property type="evidence" value="ECO:0007669"/>
    <property type="project" value="UniProtKB-SubCell"/>
</dbReference>
<keyword evidence="10" id="KW-1185">Reference proteome</keyword>
<keyword evidence="7" id="KW-0808">Transferase</keyword>
<dbReference type="Pfam" id="PF03062">
    <property type="entry name" value="MBOAT"/>
    <property type="match status" value="1"/>
</dbReference>
<feature type="transmembrane region" description="Helical" evidence="8">
    <location>
        <begin position="347"/>
        <end position="364"/>
    </location>
</feature>
<gene>
    <name evidence="9" type="ORF">FZ040_12685</name>
</gene>
<reference evidence="9 10" key="1">
    <citation type="submission" date="2019-08" db="EMBL/GenBank/DDBJ databases">
        <title>Selenomonas sp. mPRGC5 and Selenomonas sp. mPRGC8 isolated from ruminal fluid of dairy goat (Capra hircus).</title>
        <authorList>
            <person name="Poothong S."/>
            <person name="Nuengjamnong C."/>
            <person name="Tanasupawat S."/>
        </authorList>
    </citation>
    <scope>NUCLEOTIDE SEQUENCE [LARGE SCALE GENOMIC DNA]</scope>
    <source>
        <strain evidence="10">mPRGC5</strain>
    </source>
</reference>
<feature type="transmembrane region" description="Helical" evidence="8">
    <location>
        <begin position="110"/>
        <end position="131"/>
    </location>
</feature>
<protein>
    <submittedName>
        <fullName evidence="9">MBOAT family protein</fullName>
    </submittedName>
</protein>
<dbReference type="InterPro" id="IPR004299">
    <property type="entry name" value="MBOAT_fam"/>
</dbReference>
<comment type="subcellular location">
    <subcellularLocation>
        <location evidence="1">Cell membrane</location>
        <topology evidence="1">Multi-pass membrane protein</topology>
    </subcellularLocation>
</comment>
<organism evidence="9 10">
    <name type="scientific">Selenomonas ruminis</name>
    <dbReference type="NCBI Taxonomy" id="2593411"/>
    <lineage>
        <taxon>Bacteria</taxon>
        <taxon>Bacillati</taxon>
        <taxon>Bacillota</taxon>
        <taxon>Negativicutes</taxon>
        <taxon>Selenomonadales</taxon>
        <taxon>Selenomonadaceae</taxon>
        <taxon>Selenomonas</taxon>
    </lineage>
</organism>
<dbReference type="EMBL" id="VTOY01000018">
    <property type="protein sequence ID" value="TYZ19953.1"/>
    <property type="molecule type" value="Genomic_DNA"/>
</dbReference>
<evidence type="ECO:0000256" key="5">
    <source>
        <dbReference type="ARBA" id="ARBA00022989"/>
    </source>
</evidence>
<keyword evidence="3 7" id="KW-1003">Cell membrane</keyword>
<dbReference type="PANTHER" id="PTHR13285:SF18">
    <property type="entry name" value="PROTEIN-CYSTEINE N-PALMITOYLTRANSFERASE RASP"/>
    <property type="match status" value="1"/>
</dbReference>
<dbReference type="PIRSF" id="PIRSF016636">
    <property type="entry name" value="AlgI_DltB"/>
    <property type="match status" value="1"/>
</dbReference>
<feature type="transmembrane region" description="Helical" evidence="8">
    <location>
        <begin position="76"/>
        <end position="98"/>
    </location>
</feature>
<dbReference type="InterPro" id="IPR024194">
    <property type="entry name" value="Ac/AlaTfrase_AlgI/DltB"/>
</dbReference>
<name>A0A5D6VUP1_9FIRM</name>
<dbReference type="InterPro" id="IPR051085">
    <property type="entry name" value="MB_O-acyltransferase"/>
</dbReference>